<dbReference type="Pfam" id="PF14199">
    <property type="entry name" value="DUF4317"/>
    <property type="match status" value="1"/>
</dbReference>
<accession>A0A6N2VE02</accession>
<proteinExistence type="predicted"/>
<organism evidence="1">
    <name type="scientific">[Clostridium] nexile</name>
    <dbReference type="NCBI Taxonomy" id="29361"/>
    <lineage>
        <taxon>Bacteria</taxon>
        <taxon>Bacillati</taxon>
        <taxon>Bacillota</taxon>
        <taxon>Clostridia</taxon>
        <taxon>Lachnospirales</taxon>
        <taxon>Lachnospiraceae</taxon>
        <taxon>Tyzzerella</taxon>
    </lineage>
</organism>
<reference evidence="1" key="1">
    <citation type="submission" date="2019-11" db="EMBL/GenBank/DDBJ databases">
        <authorList>
            <person name="Feng L."/>
        </authorList>
    </citation>
    <scope>NUCLEOTIDE SEQUENCE</scope>
    <source>
        <strain evidence="1">CnexileLFYP112</strain>
    </source>
</reference>
<dbReference type="AlphaFoldDB" id="A0A6N2VE02"/>
<sequence length="380" mass="43248">MNKKEVLELRKQFKPEDCSITRICGCYVDGEKEIKSQTKDAFLSLPEEEIFKYLNIFKQTLSGTIGKNLLNMEFPLEQELSGGTQEFLLQLRDSKLQDDMLIEEFYQKIIENYNYGENYYIILIHVAYDIPGKSTDGTEMFDASDEVFEYVLCSICPVHLSKEGLCYNPETNHVENRIRDWIVEPPVKGFLFPVFNDRSTDIHGVLYYSKKPEDLQPEFIENALGCTFPMSAGSQKDTFHAVVMNTLGEECDYTVVKNIHDNLNEMIEETKDAPEVPVLTKPEVKRLLAKSGVADEKIETFDNNFDTIAGEEASFLATNIAETRKFSIETPDVSIKVNPDRTDLVETKMIDGKQCLVIEINDQVEVNGVPVRTLPIGTVE</sequence>
<evidence type="ECO:0000313" key="1">
    <source>
        <dbReference type="EMBL" id="VYT27753.1"/>
    </source>
</evidence>
<gene>
    <name evidence="1" type="ORF">CNLFYP112_02611</name>
</gene>
<dbReference type="InterPro" id="IPR025466">
    <property type="entry name" value="DUF4317"/>
</dbReference>
<name>A0A6N2VE02_9FIRM</name>
<dbReference type="EMBL" id="CACRTG010000025">
    <property type="protein sequence ID" value="VYT27753.1"/>
    <property type="molecule type" value="Genomic_DNA"/>
</dbReference>
<protein>
    <recommendedName>
        <fullName evidence="2">DUF4317 domain-containing protein</fullName>
    </recommendedName>
</protein>
<evidence type="ECO:0008006" key="2">
    <source>
        <dbReference type="Google" id="ProtNLM"/>
    </source>
</evidence>